<dbReference type="Pfam" id="PF01551">
    <property type="entry name" value="Peptidase_M23"/>
    <property type="match status" value="2"/>
</dbReference>
<dbReference type="SUPFAM" id="SSF51261">
    <property type="entry name" value="Duplicated hybrid motif"/>
    <property type="match status" value="1"/>
</dbReference>
<dbReference type="EMBL" id="LQZQ01000045">
    <property type="protein sequence ID" value="KYG74861.1"/>
    <property type="molecule type" value="Genomic_DNA"/>
</dbReference>
<evidence type="ECO:0000256" key="1">
    <source>
        <dbReference type="ARBA" id="ARBA00022729"/>
    </source>
</evidence>
<proteinExistence type="predicted"/>
<dbReference type="OrthoDB" id="9810477at2"/>
<dbReference type="STRING" id="279360.MB14_06570"/>
<comment type="caution">
    <text evidence="3">The sequence shown here is derived from an EMBL/GenBank/DDBJ whole genome shotgun (WGS) entry which is preliminary data.</text>
</comment>
<reference evidence="3" key="1">
    <citation type="submission" date="2016-01" db="EMBL/GenBank/DDBJ databases">
        <title>Genome sequencing of Roseivirga ehrenbergii KMM 6017.</title>
        <authorList>
            <person name="Selvaratnam C."/>
            <person name="Thevarajoo S."/>
            <person name="Goh K.M."/>
            <person name="Ee R."/>
            <person name="Chan K.-G."/>
            <person name="Chong C.S."/>
        </authorList>
    </citation>
    <scope>NUCLEOTIDE SEQUENCE [LARGE SCALE GENOMIC DNA]</scope>
    <source>
        <strain evidence="3">KMM 6017</strain>
    </source>
</reference>
<keyword evidence="4" id="KW-1185">Reference proteome</keyword>
<evidence type="ECO:0000259" key="2">
    <source>
        <dbReference type="Pfam" id="PF01551"/>
    </source>
</evidence>
<dbReference type="InterPro" id="IPR050570">
    <property type="entry name" value="Cell_wall_metabolism_enzyme"/>
</dbReference>
<dbReference type="Proteomes" id="UP000075583">
    <property type="component" value="Unassembled WGS sequence"/>
</dbReference>
<keyword evidence="1" id="KW-0732">Signal</keyword>
<dbReference type="PANTHER" id="PTHR21666">
    <property type="entry name" value="PEPTIDASE-RELATED"/>
    <property type="match status" value="1"/>
</dbReference>
<protein>
    <recommendedName>
        <fullName evidence="2">M23ase beta-sheet core domain-containing protein</fullName>
    </recommendedName>
</protein>
<dbReference type="InterPro" id="IPR016047">
    <property type="entry name" value="M23ase_b-sheet_dom"/>
</dbReference>
<sequence>MRKCWKLRLSRFYFIPLLLISIASFAQYSKIEKGYYQFPIQPERTNYLAGNMGELRASHFHAGLDIKTNGVEGLNVYAAAEGYVSRIAVSTGGYGNAVYVVHPNGTTTVYAHLQRFNDELAKYVLESQYKQKSFTVNLFPDRGRFKLKKGEVLGYSGNSGSSTGPHLHFEIRDANQEVLDPLRIGFTEIKDKIAPIAERIALKTMDINSRVNGQFGRFEFNLEKRGNEYVITDTIRTAGKIGFEIWAHDKLDGAANKNGVPEIDVYQNRKLLFSQRIDSVNFSLQYNIKSLTNYQAEQETRRRYNKLYIDDGNSLGFYNDMKDRGFFYPQQDSIYLFQILLADAYGNQRRVSFNVKGEKTAPTELTQIDRRNHSYLLDNTLQIHRKRKDELNNITVYTQQGSHILEPAYSDSEENVYLVDLNKGLPKTIDFGDNQEEMDFIDMVPSEKEHSYLSESFSAAFGKNTLFDTLYLKARHYINEEKKIEVLQIGDEISALRGIVEIELVPLLEYDTLEQYQAYALSNTGNASFVGGNWSEGKIRFAISSFGNFTLMRDLTPPTIKQRASNNGILYFNIDDELSGIKEYEATINGEWLLMNYDSKRKLIWSETLDKSKPLKGDFALTVTDYAGNKKTLTLKL</sequence>
<dbReference type="InterPro" id="IPR011055">
    <property type="entry name" value="Dup_hybrid_motif"/>
</dbReference>
<dbReference type="AlphaFoldDB" id="A0A150X814"/>
<dbReference type="CDD" id="cd12797">
    <property type="entry name" value="M23_peptidase"/>
    <property type="match status" value="1"/>
</dbReference>
<dbReference type="PANTHER" id="PTHR21666:SF289">
    <property type="entry name" value="L-ALA--D-GLU ENDOPEPTIDASE"/>
    <property type="match status" value="1"/>
</dbReference>
<accession>A0A150X814</accession>
<dbReference type="GO" id="GO:0004222">
    <property type="term" value="F:metalloendopeptidase activity"/>
    <property type="evidence" value="ECO:0007669"/>
    <property type="project" value="TreeGrafter"/>
</dbReference>
<feature type="domain" description="M23ase beta-sheet core" evidence="2">
    <location>
        <begin position="60"/>
        <end position="117"/>
    </location>
</feature>
<evidence type="ECO:0000313" key="4">
    <source>
        <dbReference type="Proteomes" id="UP000075583"/>
    </source>
</evidence>
<name>A0A150X814_ROSEK</name>
<feature type="domain" description="M23ase beta-sheet core" evidence="2">
    <location>
        <begin position="146"/>
        <end position="178"/>
    </location>
</feature>
<gene>
    <name evidence="3" type="ORF">MB14_06570</name>
</gene>
<evidence type="ECO:0000313" key="3">
    <source>
        <dbReference type="EMBL" id="KYG74861.1"/>
    </source>
</evidence>
<dbReference type="Gene3D" id="2.70.70.10">
    <property type="entry name" value="Glucose Permease (Domain IIA)"/>
    <property type="match status" value="1"/>
</dbReference>
<organism evidence="3 4">
    <name type="scientific">Roseivirga ehrenbergii (strain DSM 102268 / JCM 13514 / KCTC 12282 / NCIMB 14502 / KMM 6017)</name>
    <dbReference type="NCBI Taxonomy" id="279360"/>
    <lineage>
        <taxon>Bacteria</taxon>
        <taxon>Pseudomonadati</taxon>
        <taxon>Bacteroidota</taxon>
        <taxon>Cytophagia</taxon>
        <taxon>Cytophagales</taxon>
        <taxon>Roseivirgaceae</taxon>
        <taxon>Roseivirga</taxon>
    </lineage>
</organism>